<evidence type="ECO:0000313" key="1">
    <source>
        <dbReference type="EMBL" id="OQN95607.1"/>
    </source>
</evidence>
<protein>
    <recommendedName>
        <fullName evidence="3">BTB domain-containing protein</fullName>
    </recommendedName>
</protein>
<dbReference type="EMBL" id="NAJO01000085">
    <property type="protein sequence ID" value="OQN95607.1"/>
    <property type="molecule type" value="Genomic_DNA"/>
</dbReference>
<evidence type="ECO:0000313" key="2">
    <source>
        <dbReference type="Proteomes" id="UP000192596"/>
    </source>
</evidence>
<dbReference type="Proteomes" id="UP000192596">
    <property type="component" value="Unassembled WGS sequence"/>
</dbReference>
<dbReference type="InParanoid" id="A0A1V8S9C8"/>
<organism evidence="1 2">
    <name type="scientific">Cryoendolithus antarcticus</name>
    <dbReference type="NCBI Taxonomy" id="1507870"/>
    <lineage>
        <taxon>Eukaryota</taxon>
        <taxon>Fungi</taxon>
        <taxon>Dikarya</taxon>
        <taxon>Ascomycota</taxon>
        <taxon>Pezizomycotina</taxon>
        <taxon>Dothideomycetes</taxon>
        <taxon>Dothideomycetidae</taxon>
        <taxon>Cladosporiales</taxon>
        <taxon>Cladosporiaceae</taxon>
        <taxon>Cryoendolithus</taxon>
    </lineage>
</organism>
<proteinExistence type="predicted"/>
<evidence type="ECO:0008006" key="3">
    <source>
        <dbReference type="Google" id="ProtNLM"/>
    </source>
</evidence>
<comment type="caution">
    <text evidence="1">The sequence shown here is derived from an EMBL/GenBank/DDBJ whole genome shotgun (WGS) entry which is preliminary data.</text>
</comment>
<name>A0A1V8S9C8_9PEZI</name>
<sequence>MALVQAITSQRSHQLPWLMASMELVREEDDAINFSTPIIVRVGVKRQPFVINQDVLKHTSRYFKTALQKCWKKPSDEGEFRSIVLAEAETPKNFNSHILLLKCYMLGDMLLDTDSQMRSPTPSLTKKFLYEKFPESAKIRELCIHLFVCFKNPKMLHDEDPPQFLRAVATAAMLGQDFTHTAEVMYADRKYHEHGPGPHACYRDRLFTGAAKPEEPARSAW</sequence>
<keyword evidence="2" id="KW-1185">Reference proteome</keyword>
<accession>A0A1V8S9C8</accession>
<reference evidence="2" key="1">
    <citation type="submission" date="2017-03" db="EMBL/GenBank/DDBJ databases">
        <title>Genomes of endolithic fungi from Antarctica.</title>
        <authorList>
            <person name="Coleine C."/>
            <person name="Masonjones S."/>
            <person name="Stajich J.E."/>
        </authorList>
    </citation>
    <scope>NUCLEOTIDE SEQUENCE [LARGE SCALE GENOMIC DNA]</scope>
    <source>
        <strain evidence="2">CCFEE 5527</strain>
    </source>
</reference>
<gene>
    <name evidence="1" type="ORF">B0A48_18312</name>
</gene>
<dbReference type="AlphaFoldDB" id="A0A1V8S9C8"/>